<dbReference type="AlphaFoldDB" id="A0A095ZLA5"/>
<reference evidence="7 8" key="1">
    <citation type="submission" date="2014-07" db="EMBL/GenBank/DDBJ databases">
        <authorList>
            <person name="McCorrison J."/>
            <person name="Sanka R."/>
            <person name="Torralba M."/>
            <person name="Gillis M."/>
            <person name="Haft D.H."/>
            <person name="Methe B."/>
            <person name="Sutton G."/>
            <person name="Nelson K.E."/>
        </authorList>
    </citation>
    <scope>NUCLEOTIDE SEQUENCE [LARGE SCALE GENOMIC DNA]</scope>
    <source>
        <strain evidence="7 8">DNF00853</strain>
    </source>
</reference>
<gene>
    <name evidence="7" type="ORF">HMPREF2137_04800</name>
</gene>
<organism evidence="7 8">
    <name type="scientific">Hoylesella buccalis DNF00853</name>
    <dbReference type="NCBI Taxonomy" id="1401074"/>
    <lineage>
        <taxon>Bacteria</taxon>
        <taxon>Pseudomonadati</taxon>
        <taxon>Bacteroidota</taxon>
        <taxon>Bacteroidia</taxon>
        <taxon>Bacteroidales</taxon>
        <taxon>Prevotellaceae</taxon>
        <taxon>Hoylesella</taxon>
    </lineage>
</organism>
<evidence type="ECO:0000256" key="1">
    <source>
        <dbReference type="ARBA" id="ARBA00002633"/>
    </source>
</evidence>
<comment type="caution">
    <text evidence="7">The sequence shown here is derived from an EMBL/GenBank/DDBJ whole genome shotgun (WGS) entry which is preliminary data.</text>
</comment>
<evidence type="ECO:0000256" key="5">
    <source>
        <dbReference type="ARBA" id="ARBA00035202"/>
    </source>
</evidence>
<protein>
    <recommendedName>
        <fullName evidence="5">Large ribosomal subunit protein uL10</fullName>
    </recommendedName>
    <alternativeName>
        <fullName evidence="6">50S ribosomal protein L10</fullName>
    </alternativeName>
</protein>
<evidence type="ECO:0000256" key="4">
    <source>
        <dbReference type="ARBA" id="ARBA00023274"/>
    </source>
</evidence>
<keyword evidence="4" id="KW-0687">Ribonucleoprotein</keyword>
<dbReference type="SUPFAM" id="SSF160369">
    <property type="entry name" value="Ribosomal protein L10-like"/>
    <property type="match status" value="1"/>
</dbReference>
<accession>A0A095ZLA5</accession>
<dbReference type="InterPro" id="IPR043141">
    <property type="entry name" value="Ribosomal_uL10-like_sf"/>
</dbReference>
<dbReference type="OrthoDB" id="1523686at2"/>
<dbReference type="NCBIfam" id="NF000955">
    <property type="entry name" value="PRK00099.1-1"/>
    <property type="match status" value="1"/>
</dbReference>
<evidence type="ECO:0000256" key="3">
    <source>
        <dbReference type="ARBA" id="ARBA00022980"/>
    </source>
</evidence>
<proteinExistence type="inferred from homology"/>
<name>A0A095ZLA5_9BACT</name>
<keyword evidence="3 7" id="KW-0689">Ribosomal protein</keyword>
<dbReference type="InterPro" id="IPR047865">
    <property type="entry name" value="Ribosomal_uL10_bac_type"/>
</dbReference>
<dbReference type="Gene3D" id="3.30.70.1730">
    <property type="match status" value="1"/>
</dbReference>
<dbReference type="GO" id="GO:1990904">
    <property type="term" value="C:ribonucleoprotein complex"/>
    <property type="evidence" value="ECO:0007669"/>
    <property type="project" value="UniProtKB-KW"/>
</dbReference>
<comment type="similarity">
    <text evidence="2">Belongs to the universal ribosomal protein uL10 family.</text>
</comment>
<dbReference type="EMBL" id="JRNN01000042">
    <property type="protein sequence ID" value="KGF35473.1"/>
    <property type="molecule type" value="Genomic_DNA"/>
</dbReference>
<evidence type="ECO:0000313" key="8">
    <source>
        <dbReference type="Proteomes" id="UP000029556"/>
    </source>
</evidence>
<evidence type="ECO:0000256" key="6">
    <source>
        <dbReference type="ARBA" id="ARBA00035502"/>
    </source>
</evidence>
<dbReference type="Proteomes" id="UP000029556">
    <property type="component" value="Unassembled WGS sequence"/>
</dbReference>
<dbReference type="PANTHER" id="PTHR11560">
    <property type="entry name" value="39S RIBOSOMAL PROTEIN L10, MITOCHONDRIAL"/>
    <property type="match status" value="1"/>
</dbReference>
<dbReference type="Pfam" id="PF00466">
    <property type="entry name" value="Ribosomal_L10"/>
    <property type="match status" value="1"/>
</dbReference>
<evidence type="ECO:0000313" key="7">
    <source>
        <dbReference type="EMBL" id="KGF35473.1"/>
    </source>
</evidence>
<dbReference type="CDD" id="cd05797">
    <property type="entry name" value="Ribosomal_L10"/>
    <property type="match status" value="1"/>
</dbReference>
<evidence type="ECO:0000256" key="2">
    <source>
        <dbReference type="ARBA" id="ARBA00008889"/>
    </source>
</evidence>
<sequence length="172" mass="18837">MKKEVKDTIIVELGEKLKEFPHFYLVDLTGLDAGATSALRRKCFKNEIKMVVVKNTLLRKAFDASDVDYEPLYDSLKGSTAVMFTHTANVPAKLLKEYQKEGIPALKAAYAEESIYVGADKLAELAALKSKNEVIAEIVTLLQSPAKNVVSALQSGANTIHGVLKTLGERPE</sequence>
<dbReference type="GO" id="GO:0005840">
    <property type="term" value="C:ribosome"/>
    <property type="evidence" value="ECO:0007669"/>
    <property type="project" value="UniProtKB-KW"/>
</dbReference>
<dbReference type="RefSeq" id="WP_036872328.1">
    <property type="nucleotide sequence ID" value="NZ_JRNN01000042.1"/>
</dbReference>
<comment type="function">
    <text evidence="1">Forms part of the ribosomal stalk, playing a central role in the interaction of the ribosome with GTP-bound translation factors.</text>
</comment>
<dbReference type="InterPro" id="IPR001790">
    <property type="entry name" value="Ribosomal_uL10"/>
</dbReference>